<dbReference type="InterPro" id="IPR020449">
    <property type="entry name" value="Tscrpt_reg_AraC-type_HTH"/>
</dbReference>
<keyword evidence="3" id="KW-0804">Transcription</keyword>
<keyword evidence="2" id="KW-0238">DNA-binding</keyword>
<dbReference type="GO" id="GO:0043565">
    <property type="term" value="F:sequence-specific DNA binding"/>
    <property type="evidence" value="ECO:0007669"/>
    <property type="project" value="InterPro"/>
</dbReference>
<dbReference type="CDD" id="cd06999">
    <property type="entry name" value="cupin_HpaA-like_N"/>
    <property type="match status" value="1"/>
</dbReference>
<evidence type="ECO:0000313" key="5">
    <source>
        <dbReference type="EMBL" id="AVR96454.1"/>
    </source>
</evidence>
<dbReference type="KEGG" id="masz:C9I28_12655"/>
<dbReference type="PROSITE" id="PS01124">
    <property type="entry name" value="HTH_ARAC_FAMILY_2"/>
    <property type="match status" value="1"/>
</dbReference>
<dbReference type="Pfam" id="PF12833">
    <property type="entry name" value="HTH_18"/>
    <property type="match status" value="1"/>
</dbReference>
<keyword evidence="1" id="KW-0805">Transcription regulation</keyword>
<dbReference type="SUPFAM" id="SSF46689">
    <property type="entry name" value="Homeodomain-like"/>
    <property type="match status" value="1"/>
</dbReference>
<evidence type="ECO:0000313" key="6">
    <source>
        <dbReference type="Proteomes" id="UP000240505"/>
    </source>
</evidence>
<evidence type="ECO:0000259" key="4">
    <source>
        <dbReference type="PROSITE" id="PS01124"/>
    </source>
</evidence>
<dbReference type="OrthoDB" id="9803764at2"/>
<dbReference type="SUPFAM" id="SSF51215">
    <property type="entry name" value="Regulatory protein AraC"/>
    <property type="match status" value="1"/>
</dbReference>
<proteinExistence type="predicted"/>
<organism evidence="5 6">
    <name type="scientific">Pseudoduganella armeniaca</name>
    <dbReference type="NCBI Taxonomy" id="2072590"/>
    <lineage>
        <taxon>Bacteria</taxon>
        <taxon>Pseudomonadati</taxon>
        <taxon>Pseudomonadota</taxon>
        <taxon>Betaproteobacteria</taxon>
        <taxon>Burkholderiales</taxon>
        <taxon>Oxalobacteraceae</taxon>
        <taxon>Telluria group</taxon>
        <taxon>Pseudoduganella</taxon>
    </lineage>
</organism>
<keyword evidence="6" id="KW-1185">Reference proteome</keyword>
<dbReference type="Proteomes" id="UP000240505">
    <property type="component" value="Chromosome"/>
</dbReference>
<dbReference type="InterPro" id="IPR037923">
    <property type="entry name" value="HTH-like"/>
</dbReference>
<dbReference type="RefSeq" id="WP_107141801.1">
    <property type="nucleotide sequence ID" value="NZ_CP028324.1"/>
</dbReference>
<dbReference type="InterPro" id="IPR018060">
    <property type="entry name" value="HTH_AraC"/>
</dbReference>
<reference evidence="5 6" key="1">
    <citation type="submission" date="2018-03" db="EMBL/GenBank/DDBJ databases">
        <title>Massilia armeniaca sp. nov., isolated from desert soil.</title>
        <authorList>
            <person name="Huang H."/>
            <person name="Ren M."/>
        </authorList>
    </citation>
    <scope>NUCLEOTIDE SEQUENCE [LARGE SCALE GENOMIC DNA]</scope>
    <source>
        <strain evidence="5 6">ZMN-3</strain>
    </source>
</reference>
<dbReference type="EMBL" id="CP028324">
    <property type="protein sequence ID" value="AVR96454.1"/>
    <property type="molecule type" value="Genomic_DNA"/>
</dbReference>
<dbReference type="SMART" id="SM00342">
    <property type="entry name" value="HTH_ARAC"/>
    <property type="match status" value="1"/>
</dbReference>
<accession>A0A2R4C9Z8</accession>
<dbReference type="PANTHER" id="PTHR43280:SF32">
    <property type="entry name" value="TRANSCRIPTIONAL REGULATORY PROTEIN"/>
    <property type="match status" value="1"/>
</dbReference>
<sequence length="294" mass="33228">MKSLPRELPRFALYGANAPIDNAEFVHIEPIAAHSRPHDWHIGAHRHRGLYQLVFLMTGRVSAQVENMLWQCDGPSVIAVPAGVTHAFSFPDHAAGWVLTLDHHIVTSVDLFAPLFERAQALRLHEAPELRARLAALLGELEAEARGPRYGQPLLVEWLARSILLLVVRLDTERRLADESGRPDFELFSAFRALVERHYRAQWLVARYADELNVTAARLNRVCLRLAGKSAFDMTQDRLLLEACRKLTYMPATIASVGEELGFRDPAYFSRAFKKLMGITPRQFRERALHGTAP</sequence>
<evidence type="ECO:0000256" key="3">
    <source>
        <dbReference type="ARBA" id="ARBA00023163"/>
    </source>
</evidence>
<gene>
    <name evidence="5" type="ORF">C9I28_12655</name>
</gene>
<dbReference type="InterPro" id="IPR047264">
    <property type="entry name" value="Cupin_HpaA-like_N"/>
</dbReference>
<evidence type="ECO:0000256" key="1">
    <source>
        <dbReference type="ARBA" id="ARBA00023015"/>
    </source>
</evidence>
<dbReference type="AlphaFoldDB" id="A0A2R4C9Z8"/>
<dbReference type="Gene3D" id="1.10.10.60">
    <property type="entry name" value="Homeodomain-like"/>
    <property type="match status" value="1"/>
</dbReference>
<name>A0A2R4C9Z8_9BURK</name>
<dbReference type="PANTHER" id="PTHR43280">
    <property type="entry name" value="ARAC-FAMILY TRANSCRIPTIONAL REGULATOR"/>
    <property type="match status" value="1"/>
</dbReference>
<protein>
    <submittedName>
        <fullName evidence="5">AraC family transcriptional regulator</fullName>
    </submittedName>
</protein>
<dbReference type="PRINTS" id="PR00032">
    <property type="entry name" value="HTHARAC"/>
</dbReference>
<evidence type="ECO:0000256" key="2">
    <source>
        <dbReference type="ARBA" id="ARBA00023125"/>
    </source>
</evidence>
<dbReference type="GO" id="GO:0003700">
    <property type="term" value="F:DNA-binding transcription factor activity"/>
    <property type="evidence" value="ECO:0007669"/>
    <property type="project" value="InterPro"/>
</dbReference>
<feature type="domain" description="HTH araC/xylS-type" evidence="4">
    <location>
        <begin position="189"/>
        <end position="287"/>
    </location>
</feature>
<dbReference type="InterPro" id="IPR009057">
    <property type="entry name" value="Homeodomain-like_sf"/>
</dbReference>